<evidence type="ECO:0000259" key="1">
    <source>
        <dbReference type="Pfam" id="PF25872"/>
    </source>
</evidence>
<dbReference type="InterPro" id="IPR058852">
    <property type="entry name" value="HTH_77"/>
</dbReference>
<proteinExistence type="predicted"/>
<dbReference type="GO" id="GO:0005524">
    <property type="term" value="F:ATP binding"/>
    <property type="evidence" value="ECO:0007669"/>
    <property type="project" value="UniProtKB-KW"/>
</dbReference>
<dbReference type="PANTHER" id="PTHR47691:SF3">
    <property type="entry name" value="HTH-TYPE TRANSCRIPTIONAL REGULATOR RV0890C-RELATED"/>
    <property type="match status" value="1"/>
</dbReference>
<keyword evidence="2" id="KW-0547">Nucleotide-binding</keyword>
<reference evidence="3" key="1">
    <citation type="journal article" date="2019" name="Int. J. Syst. Evol. Microbiol.">
        <title>The Global Catalogue of Microorganisms (GCM) 10K type strain sequencing project: providing services to taxonomists for standard genome sequencing and annotation.</title>
        <authorList>
            <consortium name="The Broad Institute Genomics Platform"/>
            <consortium name="The Broad Institute Genome Sequencing Center for Infectious Disease"/>
            <person name="Wu L."/>
            <person name="Ma J."/>
        </authorList>
    </citation>
    <scope>NUCLEOTIDE SEQUENCE [LARGE SCALE GENOMIC DNA]</scope>
    <source>
        <strain evidence="3">JCM 31486</strain>
    </source>
</reference>
<evidence type="ECO:0000313" key="2">
    <source>
        <dbReference type="EMBL" id="MFD1049635.1"/>
    </source>
</evidence>
<keyword evidence="2" id="KW-0067">ATP-binding</keyword>
<comment type="caution">
    <text evidence="2">The sequence shown here is derived from an EMBL/GenBank/DDBJ whole genome shotgun (WGS) entry which is preliminary data.</text>
</comment>
<accession>A0ABW3MG21</accession>
<evidence type="ECO:0000313" key="3">
    <source>
        <dbReference type="Proteomes" id="UP001597045"/>
    </source>
</evidence>
<name>A0ABW3MG21_9PSEU</name>
<gene>
    <name evidence="2" type="ORF">ACFQ1S_30965</name>
</gene>
<feature type="domain" description="Winged helix-turn-helix" evidence="1">
    <location>
        <begin position="109"/>
        <end position="182"/>
    </location>
</feature>
<keyword evidence="3" id="KW-1185">Reference proteome</keyword>
<dbReference type="PANTHER" id="PTHR47691">
    <property type="entry name" value="REGULATOR-RELATED"/>
    <property type="match status" value="1"/>
</dbReference>
<dbReference type="Pfam" id="PF25872">
    <property type="entry name" value="HTH_77"/>
    <property type="match status" value="1"/>
</dbReference>
<organism evidence="2 3">
    <name type="scientific">Kibdelosporangium lantanae</name>
    <dbReference type="NCBI Taxonomy" id="1497396"/>
    <lineage>
        <taxon>Bacteria</taxon>
        <taxon>Bacillati</taxon>
        <taxon>Actinomycetota</taxon>
        <taxon>Actinomycetes</taxon>
        <taxon>Pseudonocardiales</taxon>
        <taxon>Pseudonocardiaceae</taxon>
        <taxon>Kibdelosporangium</taxon>
    </lineage>
</organism>
<feature type="non-terminal residue" evidence="2">
    <location>
        <position position="1"/>
    </location>
</feature>
<dbReference type="Proteomes" id="UP001597045">
    <property type="component" value="Unassembled WGS sequence"/>
</dbReference>
<sequence length="283" mass="31741">GLSRRPDAVSITSGHPRDIHLEAAVAQSGFTLNTGNGMTVVRICQRLEGIPLAIELVAPRVRAMPMTEILSGLDDYLEFLTTGSQIAVPRLQPLRAALDWSFALCTPMERQLWARVSVFAGAFDIDAAESVCCGQDLPREDVFALVAALVDKSVLTQTHDEADTVVRYRMLEPLRHYGREQLDSSLYLKAVRVRHRDHYRDLVTRSEQEWLGPNESTWFTRLRHEHANLRAALEFCLTQPGQARAGLQITTALWQQMIPRLGMVTGVWLLWPLTTSGKKKTDA</sequence>
<dbReference type="EMBL" id="JBHTIS010002303">
    <property type="protein sequence ID" value="MFD1049635.1"/>
    <property type="molecule type" value="Genomic_DNA"/>
</dbReference>
<protein>
    <submittedName>
        <fullName evidence="2">ATP-binding protein</fullName>
    </submittedName>
</protein>